<reference evidence="3 4" key="1">
    <citation type="submission" date="2022-11" db="EMBL/GenBank/DDBJ databases">
        <title>Study of microbial diversity in lake waters.</title>
        <authorList>
            <person name="Zhang J."/>
        </authorList>
    </citation>
    <scope>NUCLEOTIDE SEQUENCE [LARGE SCALE GENOMIC DNA]</scope>
    <source>
        <strain evidence="3 4">DT12</strain>
    </source>
</reference>
<keyword evidence="2" id="KW-0472">Membrane</keyword>
<feature type="transmembrane region" description="Helical" evidence="2">
    <location>
        <begin position="21"/>
        <end position="49"/>
    </location>
</feature>
<feature type="transmembrane region" description="Helical" evidence="2">
    <location>
        <begin position="239"/>
        <end position="259"/>
    </location>
</feature>
<feature type="transmembrane region" description="Helical" evidence="2">
    <location>
        <begin position="336"/>
        <end position="357"/>
    </location>
</feature>
<dbReference type="Proteomes" id="UP001208017">
    <property type="component" value="Unassembled WGS sequence"/>
</dbReference>
<feature type="transmembrane region" description="Helical" evidence="2">
    <location>
        <begin position="426"/>
        <end position="443"/>
    </location>
</feature>
<evidence type="ECO:0000256" key="1">
    <source>
        <dbReference type="SAM" id="MobiDB-lite"/>
    </source>
</evidence>
<dbReference type="Pfam" id="PF16933">
    <property type="entry name" value="PelG"/>
    <property type="match status" value="1"/>
</dbReference>
<feature type="transmembrane region" description="Helical" evidence="2">
    <location>
        <begin position="61"/>
        <end position="88"/>
    </location>
</feature>
<accession>A0ABT3WW71</accession>
<keyword evidence="2" id="KW-1133">Transmembrane helix</keyword>
<feature type="region of interest" description="Disordered" evidence="1">
    <location>
        <begin position="487"/>
        <end position="529"/>
    </location>
</feature>
<feature type="transmembrane region" description="Helical" evidence="2">
    <location>
        <begin position="400"/>
        <end position="420"/>
    </location>
</feature>
<gene>
    <name evidence="3" type="primary">pelG</name>
    <name evidence="3" type="ORF">OS242_02775</name>
</gene>
<evidence type="ECO:0000313" key="3">
    <source>
        <dbReference type="EMBL" id="MCX7568884.1"/>
    </source>
</evidence>
<feature type="transmembrane region" description="Helical" evidence="2">
    <location>
        <begin position="369"/>
        <end position="393"/>
    </location>
</feature>
<feature type="transmembrane region" description="Helical" evidence="2">
    <location>
        <begin position="165"/>
        <end position="184"/>
    </location>
</feature>
<keyword evidence="2" id="KW-0812">Transmembrane</keyword>
<feature type="transmembrane region" description="Helical" evidence="2">
    <location>
        <begin position="279"/>
        <end position="299"/>
    </location>
</feature>
<feature type="transmembrane region" description="Helical" evidence="2">
    <location>
        <begin position="100"/>
        <end position="122"/>
    </location>
</feature>
<organism evidence="3 4">
    <name type="scientific">Tumebacillus lacus</name>
    <dbReference type="NCBI Taxonomy" id="2995335"/>
    <lineage>
        <taxon>Bacteria</taxon>
        <taxon>Bacillati</taxon>
        <taxon>Bacillota</taxon>
        <taxon>Bacilli</taxon>
        <taxon>Bacillales</taxon>
        <taxon>Alicyclobacillaceae</taxon>
        <taxon>Tumebacillus</taxon>
    </lineage>
</organism>
<sequence>MAGIGFTLKKALGESGRSGRWKVYVSAAFVAAGPWLITLISLFALLWWGRLFGMNNDTRDLFFATVTYAMIGSNLISTTAQFFLTRYLADALYVEAHDRLLSAFTGMFVYTGVSALILTVAIQWSLPLPFAYKMWTAALTVVLTQLGLLMILLSAAKAYRDIARGFLVGLGGLFLAAVLYGLWARATGTLPNGTTVLALFTLGQTLTLAWLGGVTVRDFPGQTPSLYELAPQYGRYPELLWIGLCYALTLWVDNGLYWWSPEHHEIVADSYRLAPAYDLAKFWTFLALVPGFTVFSVSIETDFYQVFRRFYDAIERGDTLAPIHLHEEELRIGTKAALWTMAKVQAFVALLAWVLALQVERTFPDVVGVFQWTIIGSVPHMVWITAFLLLLYFDARKQGLWSAFIGVVALLVCTRVALWYDWSPGSGYLLGAVVAMVISILMLNRQVERLLYFAFYDPNGSRTRTIPPAAMPSVRLSRMGYPLVEELPEEEPGAARKKSQPRWKPGMVLPSRKERHGKNAKSGKEEESR</sequence>
<keyword evidence="4" id="KW-1185">Reference proteome</keyword>
<comment type="caution">
    <text evidence="3">The sequence shown here is derived from an EMBL/GenBank/DDBJ whole genome shotgun (WGS) entry which is preliminary data.</text>
</comment>
<proteinExistence type="predicted"/>
<feature type="transmembrane region" description="Helical" evidence="2">
    <location>
        <begin position="134"/>
        <end position="153"/>
    </location>
</feature>
<protein>
    <submittedName>
        <fullName evidence="3">Exopolysaccharide Pel transporter PelG</fullName>
    </submittedName>
</protein>
<feature type="transmembrane region" description="Helical" evidence="2">
    <location>
        <begin position="196"/>
        <end position="219"/>
    </location>
</feature>
<dbReference type="RefSeq" id="WP_267150119.1">
    <property type="nucleotide sequence ID" value="NZ_JAPMLT010000001.1"/>
</dbReference>
<evidence type="ECO:0000313" key="4">
    <source>
        <dbReference type="Proteomes" id="UP001208017"/>
    </source>
</evidence>
<dbReference type="EMBL" id="JAPMLT010000001">
    <property type="protein sequence ID" value="MCX7568884.1"/>
    <property type="molecule type" value="Genomic_DNA"/>
</dbReference>
<name>A0ABT3WW71_9BACL</name>
<evidence type="ECO:0000256" key="2">
    <source>
        <dbReference type="SAM" id="Phobius"/>
    </source>
</evidence>
<dbReference type="InterPro" id="IPR031617">
    <property type="entry name" value="PelG"/>
</dbReference>